<dbReference type="EMBL" id="VUJX02000001">
    <property type="protein sequence ID" value="KAL0944474.1"/>
    <property type="molecule type" value="Genomic_DNA"/>
</dbReference>
<sequence length="710" mass="79081">MSSSADSAGAAGLGGDVPEETQKKRIYSACLHCQSRKRRCDGGEPSCGLCTRLNVPCVYTQRRRRGPGKKQKPNLDTEPKLQAIESSLKRMPYLPVAEPETIVEEIPIDSQGNQGPIVRNSNGANQACSAGHQDTSTKPPQCAQNPSGVDGLTLSLKDLFTGGDVMATLHSIRNVIAGNIDSRPFERREFAQLPPAEYIIDLEQAVIEEVQLFCPTISRKSFSELISQQRADGLQNCAANPARWVTINALFSIAFRWRATNDSFEKVSAMGWGYFKNAFSVFPELLISNADISTCEAMLTIVTFFLGTADARTTLYVASSAIRTAQMVGLHRRESYSKLNREQARRYKRVCWVTHIIDTEMTVRYGIPPGFSLEHVSTELPDDESPVVNIFANYTEGQQPLCYVRKLAELSKIQSKIQKMFSTINAQHQVGPDHQTAVLALSSELDEWRNTLPEDSRPELTVVSSEREIEAHVVILHFIYFNALIKVHTNLARLKSVSSYSLTLCQNPNWETNQGHYPNVQQAYAKCTAAARATIDLLRVMPPQSFVHFWAMVHYPVSACLILLWSALEDPTDPEAQLNVRLIGQFVQYLAGLQEEGCDVRALLDGCSKFFKIAKYAVHTQRIIRLTRPLEEDENLKEQLETLRLKLSGVADWTHLAQGLLSNIPVLCAQARDVFSDILSAEQLEGGYGPLASDILKPHNHNFSFGPRAN</sequence>
<evidence type="ECO:0000313" key="1">
    <source>
        <dbReference type="EMBL" id="KAL0944474.1"/>
    </source>
</evidence>
<organism evidence="1 2">
    <name type="scientific">Colletotrichum truncatum</name>
    <name type="common">Anthracnose fungus</name>
    <name type="synonym">Colletotrichum capsici</name>
    <dbReference type="NCBI Taxonomy" id="5467"/>
    <lineage>
        <taxon>Eukaryota</taxon>
        <taxon>Fungi</taxon>
        <taxon>Dikarya</taxon>
        <taxon>Ascomycota</taxon>
        <taxon>Pezizomycotina</taxon>
        <taxon>Sordariomycetes</taxon>
        <taxon>Hypocreomycetidae</taxon>
        <taxon>Glomerellales</taxon>
        <taxon>Glomerellaceae</taxon>
        <taxon>Colletotrichum</taxon>
        <taxon>Colletotrichum truncatum species complex</taxon>
    </lineage>
</organism>
<dbReference type="Proteomes" id="UP000805649">
    <property type="component" value="Unassembled WGS sequence"/>
</dbReference>
<keyword evidence="2" id="KW-1185">Reference proteome</keyword>
<accession>A0ACC3ZK19</accession>
<proteinExistence type="predicted"/>
<protein>
    <submittedName>
        <fullName evidence="1">Mut3p-like fungal specific transcription factor</fullName>
    </submittedName>
</protein>
<comment type="caution">
    <text evidence="1">The sequence shown here is derived from an EMBL/GenBank/DDBJ whole genome shotgun (WGS) entry which is preliminary data.</text>
</comment>
<name>A0ACC3ZK19_COLTU</name>
<reference evidence="1 2" key="1">
    <citation type="journal article" date="2020" name="Phytopathology">
        <title>Genome Sequence Resources of Colletotrichum truncatum, C. plurivorum, C. musicola, and C. sojae: Four Species Pathogenic to Soybean (Glycine max).</title>
        <authorList>
            <person name="Rogerio F."/>
            <person name="Boufleur T.R."/>
            <person name="Ciampi-Guillardi M."/>
            <person name="Sukno S.A."/>
            <person name="Thon M.R."/>
            <person name="Massola Junior N.S."/>
            <person name="Baroncelli R."/>
        </authorList>
    </citation>
    <scope>NUCLEOTIDE SEQUENCE [LARGE SCALE GENOMIC DNA]</scope>
    <source>
        <strain evidence="1 2">CMES1059</strain>
    </source>
</reference>
<gene>
    <name evidence="1" type="ORF">CTRU02_202361</name>
</gene>
<evidence type="ECO:0000313" key="2">
    <source>
        <dbReference type="Proteomes" id="UP000805649"/>
    </source>
</evidence>